<keyword evidence="2" id="KW-1185">Reference proteome</keyword>
<dbReference type="Proteomes" id="UP001064262">
    <property type="component" value="Unassembled WGS sequence"/>
</dbReference>
<comment type="caution">
    <text evidence="1">The sequence shown here is derived from an EMBL/GenBank/DDBJ whole genome shotgun (WGS) entry which is preliminary data.</text>
</comment>
<accession>A0A9J6PVN6</accession>
<organism evidence="1 2">
    <name type="scientific">Winslowiella arboricola</name>
    <dbReference type="NCBI Taxonomy" id="2978220"/>
    <lineage>
        <taxon>Bacteria</taxon>
        <taxon>Pseudomonadati</taxon>
        <taxon>Pseudomonadota</taxon>
        <taxon>Gammaproteobacteria</taxon>
        <taxon>Enterobacterales</taxon>
        <taxon>Erwiniaceae</taxon>
        <taxon>Winslowiella</taxon>
    </lineage>
</organism>
<protein>
    <submittedName>
        <fullName evidence="1">Uncharacterized protein</fullName>
    </submittedName>
</protein>
<gene>
    <name evidence="1" type="ORF">N5923_11400</name>
</gene>
<evidence type="ECO:0000313" key="1">
    <source>
        <dbReference type="EMBL" id="MCU5778095.1"/>
    </source>
</evidence>
<proteinExistence type="predicted"/>
<evidence type="ECO:0000313" key="2">
    <source>
        <dbReference type="Proteomes" id="UP001064262"/>
    </source>
</evidence>
<sequence length="97" mass="11373">MKQTWITLMDSNSDLFICRVCGAWQSDPLWGDDGKNASFNICDCCGVEFGYEDATQVGLKRFREKWLSNGAKWNNPKYRPENWSLEEQLKNIPQEYR</sequence>
<dbReference type="RefSeq" id="WP_267143770.1">
    <property type="nucleotide sequence ID" value="NZ_JAODIL010000079.1"/>
</dbReference>
<reference evidence="1" key="1">
    <citation type="submission" date="2022-09" db="EMBL/GenBank/DDBJ databases">
        <title>Winslowiella arboricola sp. nov., isolated from bleeding cankers on broadleaf hosts.</title>
        <authorList>
            <person name="Brady C."/>
            <person name="Kaur S."/>
            <person name="Crampton B."/>
            <person name="Maddock D."/>
            <person name="Arnold D."/>
            <person name="Denman S."/>
        </authorList>
    </citation>
    <scope>NUCLEOTIDE SEQUENCE</scope>
    <source>
        <strain evidence="1">BAC 15a-03b</strain>
    </source>
</reference>
<dbReference type="EMBL" id="JAODIM010000040">
    <property type="protein sequence ID" value="MCU5778095.1"/>
    <property type="molecule type" value="Genomic_DNA"/>
</dbReference>
<dbReference type="AlphaFoldDB" id="A0A9J6PVN6"/>
<name>A0A9J6PVN6_9GAMM</name>